<dbReference type="AlphaFoldDB" id="A0AAV5FW43"/>
<feature type="domain" description="At1g61320/AtMIF1 LRR" evidence="2">
    <location>
        <begin position="2"/>
        <end position="75"/>
    </location>
</feature>
<dbReference type="PANTHER" id="PTHR34145">
    <property type="entry name" value="OS02G0105600 PROTEIN"/>
    <property type="match status" value="1"/>
</dbReference>
<gene>
    <name evidence="3" type="primary">gb29012</name>
    <name evidence="3" type="ORF">PR202_gb29012</name>
</gene>
<sequence>MDRPELVCYARTEMPASMPNLETLVISSEYERVNTPLLPTKFMFLKYLSIYLDTTDWSFCPSYDHFSLASFLDSFTGDFDLGFEADAWTPPWVPQNCEDHRITPSFEYYYYLACLFLVRSAAGRRRGTGKKGLDAGEGDGGPSQSSVGGAPCGDQMARRQPQEEVASSSSAETGWCGGGSPCEEAVAAGYLVPYTLPNANV</sequence>
<organism evidence="3 4">
    <name type="scientific">Eleusine coracana subsp. coracana</name>
    <dbReference type="NCBI Taxonomy" id="191504"/>
    <lineage>
        <taxon>Eukaryota</taxon>
        <taxon>Viridiplantae</taxon>
        <taxon>Streptophyta</taxon>
        <taxon>Embryophyta</taxon>
        <taxon>Tracheophyta</taxon>
        <taxon>Spermatophyta</taxon>
        <taxon>Magnoliopsida</taxon>
        <taxon>Liliopsida</taxon>
        <taxon>Poales</taxon>
        <taxon>Poaceae</taxon>
        <taxon>PACMAD clade</taxon>
        <taxon>Chloridoideae</taxon>
        <taxon>Cynodonteae</taxon>
        <taxon>Eleusininae</taxon>
        <taxon>Eleusine</taxon>
    </lineage>
</organism>
<keyword evidence="4" id="KW-1185">Reference proteome</keyword>
<reference evidence="3" key="2">
    <citation type="submission" date="2021-12" db="EMBL/GenBank/DDBJ databases">
        <title>Resequencing data analysis of finger millet.</title>
        <authorList>
            <person name="Hatakeyama M."/>
            <person name="Aluri S."/>
            <person name="Balachadran M.T."/>
            <person name="Sivarajan S.R."/>
            <person name="Poveda L."/>
            <person name="Shimizu-Inatsugi R."/>
            <person name="Schlapbach R."/>
            <person name="Sreeman S.M."/>
            <person name="Shimizu K.K."/>
        </authorList>
    </citation>
    <scope>NUCLEOTIDE SEQUENCE</scope>
</reference>
<comment type="caution">
    <text evidence="3">The sequence shown here is derived from an EMBL/GenBank/DDBJ whole genome shotgun (WGS) entry which is preliminary data.</text>
</comment>
<reference evidence="3" key="1">
    <citation type="journal article" date="2018" name="DNA Res.">
        <title>Multiple hybrid de novo genome assembly of finger millet, an orphan allotetraploid crop.</title>
        <authorList>
            <person name="Hatakeyama M."/>
            <person name="Aluri S."/>
            <person name="Balachadran M.T."/>
            <person name="Sivarajan S.R."/>
            <person name="Patrignani A."/>
            <person name="Gruter S."/>
            <person name="Poveda L."/>
            <person name="Shimizu-Inatsugi R."/>
            <person name="Baeten J."/>
            <person name="Francoijs K.J."/>
            <person name="Nataraja K.N."/>
            <person name="Reddy Y.A.N."/>
            <person name="Phadnis S."/>
            <person name="Ravikumar R.L."/>
            <person name="Schlapbach R."/>
            <person name="Sreeman S.M."/>
            <person name="Shimizu K.K."/>
        </authorList>
    </citation>
    <scope>NUCLEOTIDE SEQUENCE</scope>
</reference>
<dbReference type="InterPro" id="IPR053772">
    <property type="entry name" value="At1g61320/At1g61330-like"/>
</dbReference>
<dbReference type="EMBL" id="BQKI01000098">
    <property type="protein sequence ID" value="GJN39864.1"/>
    <property type="molecule type" value="Genomic_DNA"/>
</dbReference>
<accession>A0AAV5FW43</accession>
<evidence type="ECO:0000259" key="2">
    <source>
        <dbReference type="Pfam" id="PF23622"/>
    </source>
</evidence>
<dbReference type="Pfam" id="PF23622">
    <property type="entry name" value="LRR_At1g61320_AtMIF1"/>
    <property type="match status" value="1"/>
</dbReference>
<protein>
    <recommendedName>
        <fullName evidence="2">At1g61320/AtMIF1 LRR domain-containing protein</fullName>
    </recommendedName>
</protein>
<feature type="region of interest" description="Disordered" evidence="1">
    <location>
        <begin position="128"/>
        <end position="176"/>
    </location>
</feature>
<dbReference type="PANTHER" id="PTHR34145:SF6">
    <property type="entry name" value="F-BOX DOMAIN-CONTAINING PROTEIN"/>
    <property type="match status" value="1"/>
</dbReference>
<evidence type="ECO:0000313" key="4">
    <source>
        <dbReference type="Proteomes" id="UP001054889"/>
    </source>
</evidence>
<evidence type="ECO:0000256" key="1">
    <source>
        <dbReference type="SAM" id="MobiDB-lite"/>
    </source>
</evidence>
<proteinExistence type="predicted"/>
<dbReference type="Proteomes" id="UP001054889">
    <property type="component" value="Unassembled WGS sequence"/>
</dbReference>
<evidence type="ECO:0000313" key="3">
    <source>
        <dbReference type="EMBL" id="GJN39864.1"/>
    </source>
</evidence>
<name>A0AAV5FW43_ELECO</name>
<dbReference type="InterPro" id="IPR055357">
    <property type="entry name" value="LRR_At1g61320_AtMIF1"/>
</dbReference>